<dbReference type="EC" id="3.2.1.179" evidence="6"/>
<dbReference type="PANTHER" id="PTHR36845:SF1">
    <property type="entry name" value="HYDROLASE, PUTATIVE (AFU_ORTHOLOGUE AFUA_7G05090)-RELATED"/>
    <property type="match status" value="1"/>
</dbReference>
<evidence type="ECO:0000256" key="5">
    <source>
        <dbReference type="SAM" id="SignalP"/>
    </source>
</evidence>
<sequence length="401" mass="45568">MKIKTIAACSLALAALAGTSSVQAKGGKVAPVITENVDFAAKQVQLMVDTMDTFKDIPSPRTTDKDGRLVFTTLDDWTSGFFPGTLWYLYELTGDDKWLEPAVHYTEGMERIKYYRGNHDIGFMIFCSFGNGLRLTDKQSYKDVIVTAARTLSERYRPGAGVIQSWPQWRGWDCPVIIDNMMNLELMFEATQMSGDSSFWKIAVSHADQTMKHHYRPDMSCYHVVDYDSKTGEVRSRVTHQGYADSSAWARGQAWGLYGYTMCYRYTHDPKYLKQAEDIAKFIFTHKNLPEDLIPYWDYDVPNIEKEPRDASAAAVTASALYELSTYVGKKQGKEYKKLADRIVENLGSPAYRAKLGENGYFVLMHSTGNKPGPSEVDVPLVYADYYFLEALKRKRDLENK</sequence>
<dbReference type="GO" id="GO:0052757">
    <property type="term" value="F:chondroitin hydrolase activity"/>
    <property type="evidence" value="ECO:0007669"/>
    <property type="project" value="TreeGrafter"/>
</dbReference>
<name>A0A379MUZ0_9BACT</name>
<dbReference type="OrthoDB" id="428577at2"/>
<evidence type="ECO:0000256" key="2">
    <source>
        <dbReference type="ARBA" id="ARBA00038358"/>
    </source>
</evidence>
<proteinExistence type="inferred from homology"/>
<dbReference type="SUPFAM" id="SSF48208">
    <property type="entry name" value="Six-hairpin glycosidases"/>
    <property type="match status" value="1"/>
</dbReference>
<evidence type="ECO:0000313" key="6">
    <source>
        <dbReference type="EMBL" id="SUE34452.1"/>
    </source>
</evidence>
<dbReference type="Pfam" id="PF07470">
    <property type="entry name" value="Glyco_hydro_88"/>
    <property type="match status" value="1"/>
</dbReference>
<dbReference type="Proteomes" id="UP000255233">
    <property type="component" value="Unassembled WGS sequence"/>
</dbReference>
<comment type="similarity">
    <text evidence="2">Belongs to the glycosyl hydrolase 88 family.</text>
</comment>
<evidence type="ECO:0000256" key="1">
    <source>
        <dbReference type="ARBA" id="ARBA00022801"/>
    </source>
</evidence>
<organism evidence="6 7">
    <name type="scientific">Rikenella microfusus</name>
    <dbReference type="NCBI Taxonomy" id="28139"/>
    <lineage>
        <taxon>Bacteria</taxon>
        <taxon>Pseudomonadati</taxon>
        <taxon>Bacteroidota</taxon>
        <taxon>Bacteroidia</taxon>
        <taxon>Bacteroidales</taxon>
        <taxon>Rikenellaceae</taxon>
        <taxon>Rikenella</taxon>
    </lineage>
</organism>
<keyword evidence="5" id="KW-0732">Signal</keyword>
<evidence type="ECO:0000313" key="7">
    <source>
        <dbReference type="Proteomes" id="UP000255233"/>
    </source>
</evidence>
<evidence type="ECO:0000256" key="3">
    <source>
        <dbReference type="PIRSR" id="PIRSR610905-1"/>
    </source>
</evidence>
<dbReference type="GO" id="GO:0000272">
    <property type="term" value="P:polysaccharide catabolic process"/>
    <property type="evidence" value="ECO:0007669"/>
    <property type="project" value="TreeGrafter"/>
</dbReference>
<dbReference type="AlphaFoldDB" id="A0A379MUZ0"/>
<evidence type="ECO:0000256" key="4">
    <source>
        <dbReference type="PIRSR" id="PIRSR610905-2"/>
    </source>
</evidence>
<dbReference type="STRING" id="880526.GCA_000427365_02143"/>
<feature type="active site" description="Proton donor" evidence="3">
    <location>
        <position position="179"/>
    </location>
</feature>
<feature type="binding site" evidence="4">
    <location>
        <position position="239"/>
    </location>
    <ligand>
        <name>substrate</name>
    </ligand>
</feature>
<feature type="binding site" evidence="4">
    <location>
        <position position="251"/>
    </location>
    <ligand>
        <name>substrate</name>
    </ligand>
</feature>
<feature type="binding site" evidence="4">
    <location>
        <position position="179"/>
    </location>
    <ligand>
        <name>substrate</name>
    </ligand>
</feature>
<dbReference type="Gene3D" id="1.50.10.10">
    <property type="match status" value="1"/>
</dbReference>
<dbReference type="PANTHER" id="PTHR36845">
    <property type="entry name" value="HYDROLASE, PUTATIVE (AFU_ORTHOLOGUE AFUA_7G05090)-RELATED"/>
    <property type="match status" value="1"/>
</dbReference>
<gene>
    <name evidence="6" type="primary">ugl</name>
    <name evidence="6" type="ORF">NCTC11190_01676</name>
</gene>
<feature type="active site" description="Nucleophile" evidence="3">
    <location>
        <position position="120"/>
    </location>
</feature>
<feature type="binding site" evidence="4">
    <location>
        <position position="120"/>
    </location>
    <ligand>
        <name>substrate</name>
    </ligand>
</feature>
<feature type="signal peptide" evidence="5">
    <location>
        <begin position="1"/>
        <end position="24"/>
    </location>
</feature>
<keyword evidence="1 6" id="KW-0378">Hydrolase</keyword>
<dbReference type="InterPro" id="IPR010905">
    <property type="entry name" value="Glyco_hydro_88"/>
</dbReference>
<keyword evidence="7" id="KW-1185">Reference proteome</keyword>
<dbReference type="EMBL" id="UGVL01000001">
    <property type="protein sequence ID" value="SUE34452.1"/>
    <property type="molecule type" value="Genomic_DNA"/>
</dbReference>
<feature type="chain" id="PRO_5016812895" evidence="5">
    <location>
        <begin position="25"/>
        <end position="401"/>
    </location>
</feature>
<dbReference type="InterPro" id="IPR008928">
    <property type="entry name" value="6-hairpin_glycosidase_sf"/>
</dbReference>
<dbReference type="InterPro" id="IPR052369">
    <property type="entry name" value="UG_Glycosaminoglycan_Hydrolase"/>
</dbReference>
<accession>A0A379MUZ0</accession>
<protein>
    <submittedName>
        <fullName evidence="6">Unsaturated glucuronyl hydrolase</fullName>
        <ecNumber evidence="6">3.2.1.179</ecNumber>
    </submittedName>
</protein>
<reference evidence="6 7" key="1">
    <citation type="submission" date="2018-06" db="EMBL/GenBank/DDBJ databases">
        <authorList>
            <consortium name="Pathogen Informatics"/>
            <person name="Doyle S."/>
        </authorList>
    </citation>
    <scope>NUCLEOTIDE SEQUENCE [LARGE SCALE GENOMIC DNA]</scope>
    <source>
        <strain evidence="6 7">NCTC11190</strain>
    </source>
</reference>
<keyword evidence="6" id="KW-0326">Glycosidase</keyword>
<feature type="binding site" evidence="4">
    <location>
        <position position="255"/>
    </location>
    <ligand>
        <name>substrate</name>
    </ligand>
</feature>
<dbReference type="InterPro" id="IPR012341">
    <property type="entry name" value="6hp_glycosidase-like_sf"/>
</dbReference>